<evidence type="ECO:0000313" key="2">
    <source>
        <dbReference type="Proteomes" id="UP000436006"/>
    </source>
</evidence>
<evidence type="ECO:0008006" key="3">
    <source>
        <dbReference type="Google" id="ProtNLM"/>
    </source>
</evidence>
<comment type="caution">
    <text evidence="1">The sequence shown here is derived from an EMBL/GenBank/DDBJ whole genome shotgun (WGS) entry which is preliminary data.</text>
</comment>
<protein>
    <recommendedName>
        <fullName evidence="3">Galactose oxidase</fullName>
    </recommendedName>
</protein>
<dbReference type="Gene3D" id="2.120.10.80">
    <property type="entry name" value="Kelch-type beta propeller"/>
    <property type="match status" value="1"/>
</dbReference>
<gene>
    <name evidence="1" type="ORF">GO755_35965</name>
</gene>
<dbReference type="EMBL" id="WPIN01000023">
    <property type="protein sequence ID" value="MVM35474.1"/>
    <property type="molecule type" value="Genomic_DNA"/>
</dbReference>
<evidence type="ECO:0000313" key="1">
    <source>
        <dbReference type="EMBL" id="MVM35474.1"/>
    </source>
</evidence>
<dbReference type="Proteomes" id="UP000436006">
    <property type="component" value="Unassembled WGS sequence"/>
</dbReference>
<reference evidence="1 2" key="1">
    <citation type="submission" date="2019-12" db="EMBL/GenBank/DDBJ databases">
        <title>Spirosoma sp. HMF4905 genome sequencing and assembly.</title>
        <authorList>
            <person name="Kang H."/>
            <person name="Cha I."/>
            <person name="Kim H."/>
            <person name="Joh K."/>
        </authorList>
    </citation>
    <scope>NUCLEOTIDE SEQUENCE [LARGE SCALE GENOMIC DNA]</scope>
    <source>
        <strain evidence="1 2">HMF4905</strain>
    </source>
</reference>
<name>A0A7K1SNT7_9BACT</name>
<dbReference type="AlphaFoldDB" id="A0A7K1SNT7"/>
<dbReference type="SUPFAM" id="SSF117281">
    <property type="entry name" value="Kelch motif"/>
    <property type="match status" value="1"/>
</dbReference>
<proteinExistence type="predicted"/>
<dbReference type="InterPro" id="IPR015915">
    <property type="entry name" value="Kelch-typ_b-propeller"/>
</dbReference>
<accession>A0A7K1SNT7</accession>
<dbReference type="RefSeq" id="WP_157590274.1">
    <property type="nucleotide sequence ID" value="NZ_WPIN01000023.1"/>
</dbReference>
<organism evidence="1 2">
    <name type="scientific">Spirosoma arboris</name>
    <dbReference type="NCBI Taxonomy" id="2682092"/>
    <lineage>
        <taxon>Bacteria</taxon>
        <taxon>Pseudomonadati</taxon>
        <taxon>Bacteroidota</taxon>
        <taxon>Cytophagia</taxon>
        <taxon>Cytophagales</taxon>
        <taxon>Cytophagaceae</taxon>
        <taxon>Spirosoma</taxon>
    </lineage>
</organism>
<keyword evidence="2" id="KW-1185">Reference proteome</keyword>
<sequence length="482" mass="53918">MPNTYFTRLFLAPNQQETPGFTDHCSLPKYTISAPYLFQLPSLRRLMVCSLLTLAGCKSANLVPVVSVDPSALPQASLVSIQAVTSSEAELVLKRTQGFPTNAWRLTLRDTTGQSIELTQGDDLNLGSFSLIPLQAKGLINNRTYQAELRFLLNYQDSVTALRTYTHRSSDLNWKRLPHAPLVGGDFTAYPVTDEFNNIVLARYAGADQMQVWQYVSANNGWIQAAQDPGITKLLKIQPRRGVLQFNLFFKSDRHYFYGLGYAINEQGASRFFYYHDLWCIIAGKDGLVVPTYEGEEGEVAFFIAKDELSDTDQAYFLTQNGTPAMRSINADFPQLACAPLPEAPGTLATFTVNNVGYVVNQSPGQPVHLWAYNPRTDTWQQRANFPGTPRSRGVGFSLQGKGYYGLGAAVSDQAGLRDLWQYDPTTDQWQYATQYPGQGNRYVAVLSTADRVYLGWGYESQRTTTGIRQVACTDWWTFQPK</sequence>